<dbReference type="SMART" id="SM00849">
    <property type="entry name" value="Lactamase_B"/>
    <property type="match status" value="1"/>
</dbReference>
<dbReference type="InterPro" id="IPR017693">
    <property type="entry name" value="Phosphonate_metab_PhnP"/>
</dbReference>
<dbReference type="EMBL" id="CP006570">
    <property type="protein sequence ID" value="AHF79075.1"/>
    <property type="molecule type" value="Genomic_DNA"/>
</dbReference>
<accession>W0I3M8</accession>
<dbReference type="PANTHER" id="PTHR42663">
    <property type="entry name" value="HYDROLASE C777.06C-RELATED-RELATED"/>
    <property type="match status" value="1"/>
</dbReference>
<feature type="domain" description="Metallo-beta-lactamase" evidence="1">
    <location>
        <begin position="36"/>
        <end position="220"/>
    </location>
</feature>
<dbReference type="InterPro" id="IPR036866">
    <property type="entry name" value="RibonucZ/Hydroxyglut_hydro"/>
</dbReference>
<sequence>MQLTFLGTGDVQQVPVFGCDCAACLRARQQPALRRTATSALIRCDDDLILLDAGQTHLEQRFAPGEITRILLTHYHMDHVQGLFALRWGRGQRIPVYGPPDEQGCDDLYRHPGLLHFEPFLTPFVPLTWGALTLTPVPLIHSKITYGYLIRYRDQQLAYLTDTVGLPDETAEFLQRQPLTMVVLDCSYAPREAMPRNHNDITRALGIHARLRPQRTWLTHISHEVDNWLMRHALPAGVHAASDGLTLTLA</sequence>
<evidence type="ECO:0000259" key="1">
    <source>
        <dbReference type="SMART" id="SM00849"/>
    </source>
</evidence>
<evidence type="ECO:0000313" key="3">
    <source>
        <dbReference type="Proteomes" id="UP000019028"/>
    </source>
</evidence>
<dbReference type="Proteomes" id="UP000019028">
    <property type="component" value="Plasmid pHS1"/>
</dbReference>
<geneLocation type="plasmid" evidence="2 3">
    <name>pHS1</name>
</geneLocation>
<dbReference type="OrthoDB" id="9803916at2"/>
<keyword evidence="2" id="KW-0614">Plasmid</keyword>
<dbReference type="PANTHER" id="PTHR42663:SF6">
    <property type="entry name" value="HYDROLASE C777.06C-RELATED"/>
    <property type="match status" value="1"/>
</dbReference>
<evidence type="ECO:0000313" key="2">
    <source>
        <dbReference type="EMBL" id="AHF79075.1"/>
    </source>
</evidence>
<dbReference type="InterPro" id="IPR035682">
    <property type="entry name" value="PhnP_MBL"/>
</dbReference>
<dbReference type="NCBIfam" id="TIGR03307">
    <property type="entry name" value="PhnP"/>
    <property type="match status" value="1"/>
</dbReference>
<dbReference type="InterPro" id="IPR001279">
    <property type="entry name" value="Metallo-B-lactamas"/>
</dbReference>
<dbReference type="PATRIC" id="fig|1239307.3.peg.4549"/>
<name>W0I3M8_9GAMM</name>
<organism evidence="2 3">
    <name type="scientific">Sodalis praecaptivus</name>
    <dbReference type="NCBI Taxonomy" id="1239307"/>
    <lineage>
        <taxon>Bacteria</taxon>
        <taxon>Pseudomonadati</taxon>
        <taxon>Pseudomonadota</taxon>
        <taxon>Gammaproteobacteria</taxon>
        <taxon>Enterobacterales</taxon>
        <taxon>Bruguierivoracaceae</taxon>
        <taxon>Sodalis</taxon>
    </lineage>
</organism>
<dbReference type="CDD" id="cd07736">
    <property type="entry name" value="PhnP-like_MBL-fold"/>
    <property type="match status" value="1"/>
</dbReference>
<gene>
    <name evidence="2" type="primary">phnP</name>
    <name evidence="2" type="ORF">Sant_P0028</name>
</gene>
<dbReference type="SUPFAM" id="SSF56281">
    <property type="entry name" value="Metallo-hydrolase/oxidoreductase"/>
    <property type="match status" value="1"/>
</dbReference>
<dbReference type="KEGG" id="sod:Sant_P0028"/>
<dbReference type="HOGENOM" id="CLU_044538_3_0_6"/>
<dbReference type="GO" id="GO:0008081">
    <property type="term" value="F:phosphoric diester hydrolase activity"/>
    <property type="evidence" value="ECO:0007669"/>
    <property type="project" value="InterPro"/>
</dbReference>
<reference evidence="2 3" key="1">
    <citation type="journal article" date="2014" name="Genome Biol. Evol.">
        <title>Genome degeneration and adaptation in a nascent stage of symbiosis.</title>
        <authorList>
            <person name="Oakeson K.F."/>
            <person name="Gil R."/>
            <person name="Clayton A.L."/>
            <person name="Dunn D.M."/>
            <person name="von Niederhausern A.C."/>
            <person name="Hamil C."/>
            <person name="Aoyagi A."/>
            <person name="Duval B."/>
            <person name="Baca A."/>
            <person name="Silva F.J."/>
            <person name="Vallier A."/>
            <person name="Jackson D.G."/>
            <person name="Latorre A."/>
            <person name="Weiss R.B."/>
            <person name="Heddi A."/>
            <person name="Moya A."/>
            <person name="Dale C."/>
        </authorList>
    </citation>
    <scope>NUCLEOTIDE SEQUENCE [LARGE SCALE GENOMIC DNA]</scope>
    <source>
        <strain evidence="2 3">HS1</strain>
        <plasmid evidence="3">Plasmid pHS1</plasmid>
    </source>
</reference>
<dbReference type="AlphaFoldDB" id="W0I3M8"/>
<dbReference type="RefSeq" id="WP_025424202.1">
    <property type="nucleotide sequence ID" value="NZ_CP006570.1"/>
</dbReference>
<keyword evidence="3" id="KW-1185">Reference proteome</keyword>
<dbReference type="GO" id="GO:0019700">
    <property type="term" value="P:organic phosphonate catabolic process"/>
    <property type="evidence" value="ECO:0007669"/>
    <property type="project" value="InterPro"/>
</dbReference>
<protein>
    <submittedName>
        <fullName evidence="2">5-phospho-alpha-D-ribosyl 1,2-cyclic phosphate phosphodiesterase</fullName>
    </submittedName>
</protein>
<dbReference type="Gene3D" id="3.60.15.10">
    <property type="entry name" value="Ribonuclease Z/Hydroxyacylglutathione hydrolase-like"/>
    <property type="match status" value="1"/>
</dbReference>
<proteinExistence type="predicted"/>
<dbReference type="Pfam" id="PF12706">
    <property type="entry name" value="Lactamase_B_2"/>
    <property type="match status" value="1"/>
</dbReference>